<dbReference type="CDD" id="cd17535">
    <property type="entry name" value="REC_NarL-like"/>
    <property type="match status" value="1"/>
</dbReference>
<dbReference type="GO" id="GO:0003677">
    <property type="term" value="F:DNA binding"/>
    <property type="evidence" value="ECO:0007669"/>
    <property type="project" value="UniProtKB-KW"/>
</dbReference>
<dbReference type="InterPro" id="IPR000792">
    <property type="entry name" value="Tscrpt_reg_LuxR_C"/>
</dbReference>
<dbReference type="GO" id="GO:0006355">
    <property type="term" value="P:regulation of DNA-templated transcription"/>
    <property type="evidence" value="ECO:0007669"/>
    <property type="project" value="InterPro"/>
</dbReference>
<evidence type="ECO:0000313" key="11">
    <source>
        <dbReference type="Proteomes" id="UP000004474"/>
    </source>
</evidence>
<dbReference type="PANTHER" id="PTHR24421">
    <property type="entry name" value="NITRATE/NITRITE SENSOR PROTEIN NARX-RELATED"/>
    <property type="match status" value="1"/>
</dbReference>
<dbReference type="STRING" id="1210046.B277_06358"/>
<keyword evidence="7" id="KW-0812">Transmembrane</keyword>
<keyword evidence="7" id="KW-1133">Transmembrane helix</keyword>
<dbReference type="Gene3D" id="3.30.565.10">
    <property type="entry name" value="Histidine kinase-like ATPase, C-terminal domain"/>
    <property type="match status" value="1"/>
</dbReference>
<feature type="transmembrane region" description="Helical" evidence="7">
    <location>
        <begin position="107"/>
        <end position="129"/>
    </location>
</feature>
<comment type="caution">
    <text evidence="10">The sequence shown here is derived from an EMBL/GenBank/DDBJ whole genome shotgun (WGS) entry which is preliminary data.</text>
</comment>
<feature type="transmembrane region" description="Helical" evidence="7">
    <location>
        <begin position="46"/>
        <end position="65"/>
    </location>
</feature>
<dbReference type="SMART" id="SM00421">
    <property type="entry name" value="HTH_LUXR"/>
    <property type="match status" value="1"/>
</dbReference>
<dbReference type="CDD" id="cd06170">
    <property type="entry name" value="LuxR_C_like"/>
    <property type="match status" value="1"/>
</dbReference>
<reference evidence="10 11" key="1">
    <citation type="journal article" date="2012" name="J. Bacteriol.">
        <title>Genome Sequence of Janibacter hoylei MTCC8307, Isolated from the Stratospheric Air.</title>
        <authorList>
            <person name="Pawar S.P."/>
            <person name="Dhotre D.P."/>
            <person name="Shetty S.A."/>
            <person name="Chowdhury S.P."/>
            <person name="Chaudhari B.L."/>
            <person name="Shouche Y.S."/>
        </authorList>
    </citation>
    <scope>NUCLEOTIDE SEQUENCE [LARGE SCALE GENOMIC DNA]</scope>
    <source>
        <strain evidence="10 11">PVAS-1</strain>
    </source>
</reference>
<dbReference type="SMART" id="SM00448">
    <property type="entry name" value="REC"/>
    <property type="match status" value="1"/>
</dbReference>
<dbReference type="InterPro" id="IPR050482">
    <property type="entry name" value="Sensor_HK_TwoCompSys"/>
</dbReference>
<evidence type="ECO:0000256" key="2">
    <source>
        <dbReference type="ARBA" id="ARBA00022679"/>
    </source>
</evidence>
<dbReference type="CDD" id="cd16917">
    <property type="entry name" value="HATPase_UhpB-NarQ-NarX-like"/>
    <property type="match status" value="1"/>
</dbReference>
<dbReference type="Pfam" id="PF07730">
    <property type="entry name" value="HisKA_3"/>
    <property type="match status" value="1"/>
</dbReference>
<protein>
    <submittedName>
        <fullName evidence="10">Signal transduction histidine kinase</fullName>
    </submittedName>
</protein>
<dbReference type="InterPro" id="IPR011712">
    <property type="entry name" value="Sig_transdc_His_kin_sub3_dim/P"/>
</dbReference>
<dbReference type="PATRIC" id="fig|1210046.3.peg.1229"/>
<feature type="domain" description="HTH luxR-type" evidence="8">
    <location>
        <begin position="552"/>
        <end position="617"/>
    </location>
</feature>
<dbReference type="Gene3D" id="3.40.50.2300">
    <property type="match status" value="1"/>
</dbReference>
<dbReference type="InterPro" id="IPR016032">
    <property type="entry name" value="Sig_transdc_resp-reg_C-effctor"/>
</dbReference>
<evidence type="ECO:0000259" key="9">
    <source>
        <dbReference type="PROSITE" id="PS50110"/>
    </source>
</evidence>
<sequence length="620" mass="64905">MAQPGSVAVVTTSTDPTGTGRWLRLGQHTLLAVLVLVCGGRSIADGAHPVAELATLAAFVAWYAVGPRLARAGRGGTAWFVGLVVLWGLLVLVSPENVWLAFPLWLLAGHVLPLLPAVLISLAVLVVVALEPVRHTGEASYAAMIGPCIGMVVALGVAKAQQALVRDGIERQRLIASLYAAQEESAALTDELARVQRAEGASSERTRLSRDIHDGIAQGFSSIVLLARAARTEEDPQRVRELLAHLEDGATRGLEESRRVVAALAPADLDEGSLAGAVRSVTDRFGTESGVDAQVDVIGQLPPLPTTTEVTLLRCVQGALANVRTHARARRVVVTLDATDDTVRVDVVDDGRGFDTDAWWASGAAPSGEGGYGLRATRARLREVGGGLAVESTPGEGTAVSAWAPLPTRRGGGLVSVRVVVEDHPVTRVGIVALLGQDDRITVVGEAADGEGGLEVAAREDPDVVVTDLRLGDGLDGVGLTRALRSGRGAPEVLVLTTYDTDRDIVRAVEAGASGYLLKDAAPADIVEAVVRAAGGETVLAPALAQRVVARMSRPRPELSAREVEIVAAVARGLSNREIARTLVISEATVKTHLVHVFTKLDVDSRTAAVARAREEGLIP</sequence>
<keyword evidence="4" id="KW-0902">Two-component regulatory system</keyword>
<dbReference type="EMBL" id="ALWX01000022">
    <property type="protein sequence ID" value="EKA61760.1"/>
    <property type="molecule type" value="Genomic_DNA"/>
</dbReference>
<dbReference type="PROSITE" id="PS00622">
    <property type="entry name" value="HTH_LUXR_1"/>
    <property type="match status" value="1"/>
</dbReference>
<evidence type="ECO:0000256" key="5">
    <source>
        <dbReference type="ARBA" id="ARBA00023125"/>
    </source>
</evidence>
<dbReference type="InterPro" id="IPR058245">
    <property type="entry name" value="NreC/VraR/RcsB-like_REC"/>
</dbReference>
<dbReference type="SUPFAM" id="SSF52172">
    <property type="entry name" value="CheY-like"/>
    <property type="match status" value="1"/>
</dbReference>
<name>K1DZ24_9MICO</name>
<evidence type="ECO:0000256" key="4">
    <source>
        <dbReference type="ARBA" id="ARBA00023012"/>
    </source>
</evidence>
<dbReference type="GO" id="GO:0016020">
    <property type="term" value="C:membrane"/>
    <property type="evidence" value="ECO:0007669"/>
    <property type="project" value="InterPro"/>
</dbReference>
<keyword evidence="3 10" id="KW-0418">Kinase</keyword>
<dbReference type="eggNOG" id="COG4585">
    <property type="taxonomic scope" value="Bacteria"/>
</dbReference>
<feature type="transmembrane region" description="Helical" evidence="7">
    <location>
        <begin position="77"/>
        <end position="95"/>
    </location>
</feature>
<evidence type="ECO:0000313" key="10">
    <source>
        <dbReference type="EMBL" id="EKA61760.1"/>
    </source>
</evidence>
<evidence type="ECO:0000256" key="7">
    <source>
        <dbReference type="SAM" id="Phobius"/>
    </source>
</evidence>
<dbReference type="GO" id="GO:0000155">
    <property type="term" value="F:phosphorelay sensor kinase activity"/>
    <property type="evidence" value="ECO:0007669"/>
    <property type="project" value="InterPro"/>
</dbReference>
<evidence type="ECO:0000256" key="6">
    <source>
        <dbReference type="PROSITE-ProRule" id="PRU00169"/>
    </source>
</evidence>
<feature type="transmembrane region" description="Helical" evidence="7">
    <location>
        <begin position="141"/>
        <end position="158"/>
    </location>
</feature>
<dbReference type="AlphaFoldDB" id="K1DZ24"/>
<dbReference type="InterPro" id="IPR003594">
    <property type="entry name" value="HATPase_dom"/>
</dbReference>
<evidence type="ECO:0000256" key="1">
    <source>
        <dbReference type="ARBA" id="ARBA00022553"/>
    </source>
</evidence>
<dbReference type="GO" id="GO:0046983">
    <property type="term" value="F:protein dimerization activity"/>
    <property type="evidence" value="ECO:0007669"/>
    <property type="project" value="InterPro"/>
</dbReference>
<dbReference type="Proteomes" id="UP000004474">
    <property type="component" value="Unassembled WGS sequence"/>
</dbReference>
<proteinExistence type="predicted"/>
<dbReference type="PROSITE" id="PS50043">
    <property type="entry name" value="HTH_LUXR_2"/>
    <property type="match status" value="1"/>
</dbReference>
<feature type="domain" description="Response regulatory" evidence="9">
    <location>
        <begin position="417"/>
        <end position="534"/>
    </location>
</feature>
<evidence type="ECO:0000259" key="8">
    <source>
        <dbReference type="PROSITE" id="PS50043"/>
    </source>
</evidence>
<organism evidence="10 11">
    <name type="scientific">Janibacter hoylei PVAS-1</name>
    <dbReference type="NCBI Taxonomy" id="1210046"/>
    <lineage>
        <taxon>Bacteria</taxon>
        <taxon>Bacillati</taxon>
        <taxon>Actinomycetota</taxon>
        <taxon>Actinomycetes</taxon>
        <taxon>Micrococcales</taxon>
        <taxon>Intrasporangiaceae</taxon>
        <taxon>Janibacter</taxon>
    </lineage>
</organism>
<dbReference type="SUPFAM" id="SSF55874">
    <property type="entry name" value="ATPase domain of HSP90 chaperone/DNA topoisomerase II/histidine kinase"/>
    <property type="match status" value="1"/>
</dbReference>
<keyword evidence="1 6" id="KW-0597">Phosphoprotein</keyword>
<keyword evidence="7" id="KW-0472">Membrane</keyword>
<gene>
    <name evidence="10" type="ORF">B277_06358</name>
</gene>
<dbReference type="PRINTS" id="PR00038">
    <property type="entry name" value="HTHLUXR"/>
</dbReference>
<feature type="modified residue" description="4-aspartylphosphate" evidence="6">
    <location>
        <position position="468"/>
    </location>
</feature>
<dbReference type="Pfam" id="PF00072">
    <property type="entry name" value="Response_reg"/>
    <property type="match status" value="1"/>
</dbReference>
<accession>K1DZ24</accession>
<dbReference type="Pfam" id="PF00196">
    <property type="entry name" value="GerE"/>
    <property type="match status" value="1"/>
</dbReference>
<dbReference type="Gene3D" id="1.20.5.1930">
    <property type="match status" value="1"/>
</dbReference>
<dbReference type="PANTHER" id="PTHR24421:SF62">
    <property type="entry name" value="SENSORY TRANSDUCTION HISTIDINE KINASE"/>
    <property type="match status" value="1"/>
</dbReference>
<dbReference type="Pfam" id="PF02518">
    <property type="entry name" value="HATPase_c"/>
    <property type="match status" value="1"/>
</dbReference>
<dbReference type="eggNOG" id="COG2197">
    <property type="taxonomic scope" value="Bacteria"/>
</dbReference>
<dbReference type="InterPro" id="IPR001789">
    <property type="entry name" value="Sig_transdc_resp-reg_receiver"/>
</dbReference>
<keyword evidence="5" id="KW-0238">DNA-binding</keyword>
<evidence type="ECO:0000256" key="3">
    <source>
        <dbReference type="ARBA" id="ARBA00022777"/>
    </source>
</evidence>
<dbReference type="PROSITE" id="PS50110">
    <property type="entry name" value="RESPONSE_REGULATORY"/>
    <property type="match status" value="1"/>
</dbReference>
<dbReference type="InterPro" id="IPR036890">
    <property type="entry name" value="HATPase_C_sf"/>
</dbReference>
<dbReference type="InterPro" id="IPR011006">
    <property type="entry name" value="CheY-like_superfamily"/>
</dbReference>
<dbReference type="SUPFAM" id="SSF46894">
    <property type="entry name" value="C-terminal effector domain of the bipartite response regulators"/>
    <property type="match status" value="1"/>
</dbReference>
<keyword evidence="2" id="KW-0808">Transferase</keyword>